<dbReference type="CDD" id="cd04332">
    <property type="entry name" value="YbaK_like"/>
    <property type="match status" value="1"/>
</dbReference>
<comment type="caution">
    <text evidence="2">The sequence shown here is derived from an EMBL/GenBank/DDBJ whole genome shotgun (WGS) entry which is preliminary data.</text>
</comment>
<dbReference type="Pfam" id="PF04073">
    <property type="entry name" value="tRNA_edit"/>
    <property type="match status" value="1"/>
</dbReference>
<protein>
    <recommendedName>
        <fullName evidence="1">YbaK/aminoacyl-tRNA synthetase-associated domain-containing protein</fullName>
    </recommendedName>
</protein>
<name>A0A2M7DEQ2_9BACT</name>
<evidence type="ECO:0000313" key="2">
    <source>
        <dbReference type="EMBL" id="PIV47315.1"/>
    </source>
</evidence>
<dbReference type="InterPro" id="IPR007214">
    <property type="entry name" value="YbaK/aa-tRNA-synth-assoc-dom"/>
</dbReference>
<dbReference type="InterPro" id="IPR036754">
    <property type="entry name" value="YbaK/aa-tRNA-synt-asso_dom_sf"/>
</dbReference>
<dbReference type="GO" id="GO:0002161">
    <property type="term" value="F:aminoacyl-tRNA deacylase activity"/>
    <property type="evidence" value="ECO:0007669"/>
    <property type="project" value="InterPro"/>
</dbReference>
<accession>A0A2M7DEQ2</accession>
<dbReference type="EMBL" id="PETV01000017">
    <property type="protein sequence ID" value="PIV47315.1"/>
    <property type="molecule type" value="Genomic_DNA"/>
</dbReference>
<feature type="domain" description="YbaK/aminoacyl-tRNA synthetase-associated" evidence="1">
    <location>
        <begin position="27"/>
        <end position="153"/>
    </location>
</feature>
<dbReference type="Gene3D" id="3.90.960.10">
    <property type="entry name" value="YbaK/aminoacyl-tRNA synthetase-associated domain"/>
    <property type="match status" value="1"/>
</dbReference>
<evidence type="ECO:0000259" key="1">
    <source>
        <dbReference type="Pfam" id="PF04073"/>
    </source>
</evidence>
<organism evidence="2 3">
    <name type="scientific">bacterium (Candidatus Gribaldobacteria) CG02_land_8_20_14_3_00_41_15</name>
    <dbReference type="NCBI Taxonomy" id="2014270"/>
    <lineage>
        <taxon>Bacteria</taxon>
        <taxon>Candidatus Gribaldobacteria</taxon>
    </lineage>
</organism>
<evidence type="ECO:0000313" key="3">
    <source>
        <dbReference type="Proteomes" id="UP000229030"/>
    </source>
</evidence>
<dbReference type="SUPFAM" id="SSF55826">
    <property type="entry name" value="YbaK/ProRS associated domain"/>
    <property type="match status" value="1"/>
</dbReference>
<dbReference type="Proteomes" id="UP000229030">
    <property type="component" value="Unassembled WGS sequence"/>
</dbReference>
<dbReference type="AlphaFoldDB" id="A0A2M7DEQ2"/>
<gene>
    <name evidence="2" type="ORF">COS21_00625</name>
</gene>
<proteinExistence type="predicted"/>
<reference evidence="3" key="1">
    <citation type="submission" date="2017-09" db="EMBL/GenBank/DDBJ databases">
        <title>Depth-based differentiation of microbial function through sediment-hosted aquifers and enrichment of novel symbionts in the deep terrestrial subsurface.</title>
        <authorList>
            <person name="Probst A.J."/>
            <person name="Ladd B."/>
            <person name="Jarett J.K."/>
            <person name="Geller-Mcgrath D.E."/>
            <person name="Sieber C.M.K."/>
            <person name="Emerson J.B."/>
            <person name="Anantharaman K."/>
            <person name="Thomas B.C."/>
            <person name="Malmstrom R."/>
            <person name="Stieglmeier M."/>
            <person name="Klingl A."/>
            <person name="Woyke T."/>
            <person name="Ryan C.M."/>
            <person name="Banfield J.F."/>
        </authorList>
    </citation>
    <scope>NUCLEOTIDE SEQUENCE [LARGE SCALE GENOMIC DNA]</scope>
</reference>
<sequence>MAKKLKLPEKVAKYLKDSGVKHNVLEHKTVYTAMDAANTMKRKMGEIAKSLLVQADKDYFLVLLPADYNLDFKKLGKCLGAQTGKKIKTVKILGEKIMADVLKIKAGTLSAFGQLHKLPVIADKALLKAKKAVFSSGSFNHSVEMAVKDFVKLENAVLGSFGVKKRIKIQRVNKIKKGR</sequence>